<feature type="compositionally biased region" description="Acidic residues" evidence="8">
    <location>
        <begin position="82"/>
        <end position="91"/>
    </location>
</feature>
<feature type="region of interest" description="Disordered" evidence="8">
    <location>
        <begin position="202"/>
        <end position="273"/>
    </location>
</feature>
<feature type="region of interest" description="Disordered" evidence="8">
    <location>
        <begin position="286"/>
        <end position="565"/>
    </location>
</feature>
<dbReference type="Pfam" id="PF03941">
    <property type="entry name" value="INCENP_ARK-bind"/>
    <property type="match status" value="1"/>
</dbReference>
<dbReference type="GO" id="GO:0030496">
    <property type="term" value="C:midbody"/>
    <property type="evidence" value="ECO:0007669"/>
    <property type="project" value="TreeGrafter"/>
</dbReference>
<keyword evidence="5" id="KW-0159">Chromosome partition</keyword>
<dbReference type="GO" id="GO:0051310">
    <property type="term" value="P:metaphase chromosome alignment"/>
    <property type="evidence" value="ECO:0007669"/>
    <property type="project" value="TreeGrafter"/>
</dbReference>
<keyword evidence="4" id="KW-0963">Cytoplasm</keyword>
<dbReference type="HOGENOM" id="CLU_308435_0_0_1"/>
<dbReference type="KEGG" id="lgi:LOTGIDRAFT_229356"/>
<feature type="compositionally biased region" description="Polar residues" evidence="8">
    <location>
        <begin position="369"/>
        <end position="394"/>
    </location>
</feature>
<comment type="similarity">
    <text evidence="3">Belongs to the INCENP family.</text>
</comment>
<sequence>MMNTKVPHTLGLSYLETVYGDLDQILSEYEDDFIWLDEILEACKKAFVTPEVELLPKTPSFKKTRSRIIRKPQSAEVINEDRESDADDEEQTPPSRKQRVRQKSTKTSNSNNSRPSRTTRSRKQTNDISMESPRENKTPKASSKIAMKLSECSQLELSDTDMTPVPAKSNTSVKRTPVKSIGASPVVKGSVRERASAYENMIKRTSASPPKRTPNQSFITPDKHFTPERYNTPDTVKHVKTTSVISQLSADKRQSKSNRSSSSHRRSSRKSLKVLSTKLKRLSSQGYSANKLSIPNHVVADSCSSEEVEEPKEDKKKPRTRLRLKKNTSETRQEDSETTENEESESRLAYQSPVRTPVPKPRTTITPKSTPVKQPNLNATTTIVEDSDEGQTVTPVKKLRISSKKSVEKEQLVSETDEVMEVGESSDEKSNNKRSVTNEDRDSGISGILSAQSSAVSLKNLEVEGSSGRASRSGVKKNIVSSPILESSDGDNSVFVENTMNESKRKRSEDSEEVTTVSRPKRSCVGSLNNVSEMDEEEQETVEHSDSDDYESMEDSDDDKTPPVCPRAKIVKPVIKKAVTTPNRPSNLVGGFVHSFIKRNTPVKPATQSIDQKQKDILDKERKNELRLQKKREMMNEQLKERKRLREERMEKVRRLREEQEKRDLESKKQNLLKLDERVNNKDKIEEKVREERILKEKHRQQKQKNLDEKRLKEEEEYINRIKQEQEDKDKRIRDMFQKKKEQAEHSRLKRLAEQKEEERLAKERKERELKEREHQEKIDREARIQKEMAKLQELEKARLAKIAEMKEQQKAEQKAKIAAANAASAAAAAQKAKMNTTMDKSENNPRSYMITPDKKIKDNSSNQDYNIQDLHSDDSTDDEDAPRKKIPIWAQGNNLKAALINQEYHPPKLDEIFSVVPDLDLNDVFVKRKPRFNKRTSSAVWDSPMLKPCQAAQFHV</sequence>
<feature type="region of interest" description="Disordered" evidence="8">
    <location>
        <begin position="723"/>
        <end position="782"/>
    </location>
</feature>
<evidence type="ECO:0000256" key="4">
    <source>
        <dbReference type="ARBA" id="ARBA00022490"/>
    </source>
</evidence>
<feature type="compositionally biased region" description="Low complexity" evidence="8">
    <location>
        <begin position="353"/>
        <end position="368"/>
    </location>
</feature>
<dbReference type="AlphaFoldDB" id="V4BEF4"/>
<feature type="domain" description="Inner centromere protein ARK-binding" evidence="9">
    <location>
        <begin position="870"/>
        <end position="926"/>
    </location>
</feature>
<reference evidence="10 11" key="1">
    <citation type="journal article" date="2013" name="Nature">
        <title>Insights into bilaterian evolution from three spiralian genomes.</title>
        <authorList>
            <person name="Simakov O."/>
            <person name="Marletaz F."/>
            <person name="Cho S.J."/>
            <person name="Edsinger-Gonzales E."/>
            <person name="Havlak P."/>
            <person name="Hellsten U."/>
            <person name="Kuo D.H."/>
            <person name="Larsson T."/>
            <person name="Lv J."/>
            <person name="Arendt D."/>
            <person name="Savage R."/>
            <person name="Osoegawa K."/>
            <person name="de Jong P."/>
            <person name="Grimwood J."/>
            <person name="Chapman J.A."/>
            <person name="Shapiro H."/>
            <person name="Aerts A."/>
            <person name="Otillar R.P."/>
            <person name="Terry A.Y."/>
            <person name="Boore J.L."/>
            <person name="Grigoriev I.V."/>
            <person name="Lindberg D.R."/>
            <person name="Seaver E.C."/>
            <person name="Weisblat D.A."/>
            <person name="Putnam N.H."/>
            <person name="Rokhsar D.S."/>
        </authorList>
    </citation>
    <scope>NUCLEOTIDE SEQUENCE [LARGE SCALE GENOMIC DNA]</scope>
</reference>
<evidence type="ECO:0000259" key="9">
    <source>
        <dbReference type="Pfam" id="PF03941"/>
    </source>
</evidence>
<evidence type="ECO:0000256" key="7">
    <source>
        <dbReference type="ARBA" id="ARBA00023242"/>
    </source>
</evidence>
<feature type="region of interest" description="Disordered" evidence="8">
    <location>
        <begin position="834"/>
        <end position="883"/>
    </location>
</feature>
<evidence type="ECO:0000313" key="10">
    <source>
        <dbReference type="EMBL" id="ESO87244.1"/>
    </source>
</evidence>
<dbReference type="CTD" id="20247975"/>
<dbReference type="GeneID" id="20247975"/>
<dbReference type="GO" id="GO:0032133">
    <property type="term" value="C:chromosome passenger complex"/>
    <property type="evidence" value="ECO:0007669"/>
    <property type="project" value="TreeGrafter"/>
</dbReference>
<keyword evidence="6" id="KW-0206">Cytoskeleton</keyword>
<accession>V4BEF4</accession>
<evidence type="ECO:0000256" key="8">
    <source>
        <dbReference type="SAM" id="MobiDB-lite"/>
    </source>
</evidence>
<feature type="compositionally biased region" description="Basic and acidic residues" evidence="8">
    <location>
        <begin position="426"/>
        <end position="443"/>
    </location>
</feature>
<dbReference type="EMBL" id="KB202953">
    <property type="protein sequence ID" value="ESO87244.1"/>
    <property type="molecule type" value="Genomic_DNA"/>
</dbReference>
<evidence type="ECO:0000256" key="2">
    <source>
        <dbReference type="ARBA" id="ARBA00004186"/>
    </source>
</evidence>
<dbReference type="RefSeq" id="XP_009062191.1">
    <property type="nucleotide sequence ID" value="XM_009063943.1"/>
</dbReference>
<feature type="region of interest" description="Disordered" evidence="8">
    <location>
        <begin position="61"/>
        <end position="176"/>
    </location>
</feature>
<dbReference type="Proteomes" id="UP000030746">
    <property type="component" value="Unassembled WGS sequence"/>
</dbReference>
<dbReference type="OrthoDB" id="6123at2759"/>
<keyword evidence="11" id="KW-1185">Reference proteome</keyword>
<feature type="compositionally biased region" description="Polar residues" evidence="8">
    <location>
        <begin position="203"/>
        <end position="219"/>
    </location>
</feature>
<feature type="compositionally biased region" description="Basic residues" evidence="8">
    <location>
        <begin position="262"/>
        <end position="272"/>
    </location>
</feature>
<comment type="subcellular location">
    <subcellularLocation>
        <location evidence="2">Cytoplasm</location>
        <location evidence="2">Cytoskeleton</location>
        <location evidence="2">Spindle</location>
    </subcellularLocation>
    <subcellularLocation>
        <location evidence="1">Nucleus</location>
    </subcellularLocation>
</comment>
<name>V4BEF4_LOTGI</name>
<evidence type="ECO:0000313" key="11">
    <source>
        <dbReference type="Proteomes" id="UP000030746"/>
    </source>
</evidence>
<evidence type="ECO:0000256" key="6">
    <source>
        <dbReference type="ARBA" id="ARBA00023212"/>
    </source>
</evidence>
<dbReference type="STRING" id="225164.V4BEF4"/>
<dbReference type="PANTHER" id="PTHR13142:SF1">
    <property type="entry name" value="INNER CENTROMERE PROTEIN"/>
    <property type="match status" value="1"/>
</dbReference>
<protein>
    <recommendedName>
        <fullName evidence="9">Inner centromere protein ARK-binding domain-containing protein</fullName>
    </recommendedName>
</protein>
<gene>
    <name evidence="10" type="ORF">LOTGIDRAFT_229356</name>
</gene>
<feature type="compositionally biased region" description="Acidic residues" evidence="8">
    <location>
        <begin position="548"/>
        <end position="558"/>
    </location>
</feature>
<dbReference type="InterPro" id="IPR005635">
    <property type="entry name" value="Inner_centromere_prot_ARK-bd"/>
</dbReference>
<evidence type="ECO:0000256" key="3">
    <source>
        <dbReference type="ARBA" id="ARBA00010042"/>
    </source>
</evidence>
<dbReference type="Gene3D" id="1.20.5.2230">
    <property type="match status" value="1"/>
</dbReference>
<dbReference type="GO" id="GO:1990385">
    <property type="term" value="C:meiotic spindle midzone"/>
    <property type="evidence" value="ECO:0007669"/>
    <property type="project" value="TreeGrafter"/>
</dbReference>
<proteinExistence type="inferred from homology"/>
<dbReference type="GO" id="GO:0000281">
    <property type="term" value="P:mitotic cytokinesis"/>
    <property type="evidence" value="ECO:0007669"/>
    <property type="project" value="TreeGrafter"/>
</dbReference>
<dbReference type="GO" id="GO:0051257">
    <property type="term" value="P:meiotic spindle midzone assembly"/>
    <property type="evidence" value="ECO:0007669"/>
    <property type="project" value="TreeGrafter"/>
</dbReference>
<dbReference type="OMA" id="DERYDHQ"/>
<feature type="compositionally biased region" description="Basic residues" evidence="8">
    <location>
        <begin position="317"/>
        <end position="326"/>
    </location>
</feature>
<evidence type="ECO:0000256" key="1">
    <source>
        <dbReference type="ARBA" id="ARBA00004123"/>
    </source>
</evidence>
<feature type="compositionally biased region" description="Low complexity" evidence="8">
    <location>
        <begin position="105"/>
        <end position="116"/>
    </location>
</feature>
<evidence type="ECO:0000256" key="5">
    <source>
        <dbReference type="ARBA" id="ARBA00022829"/>
    </source>
</evidence>
<dbReference type="PANTHER" id="PTHR13142">
    <property type="entry name" value="INNER CENTROMERE PROTEIN"/>
    <property type="match status" value="1"/>
</dbReference>
<feature type="compositionally biased region" description="Acidic residues" evidence="8">
    <location>
        <begin position="415"/>
        <end position="425"/>
    </location>
</feature>
<feature type="compositionally biased region" description="Basic residues" evidence="8">
    <location>
        <begin position="61"/>
        <end position="70"/>
    </location>
</feature>
<feature type="compositionally biased region" description="Polar residues" evidence="8">
    <location>
        <begin position="151"/>
        <end position="161"/>
    </location>
</feature>
<keyword evidence="7" id="KW-0539">Nucleus</keyword>
<dbReference type="GO" id="GO:0000776">
    <property type="term" value="C:kinetochore"/>
    <property type="evidence" value="ECO:0007669"/>
    <property type="project" value="TreeGrafter"/>
</dbReference>
<organism evidence="10 11">
    <name type="scientific">Lottia gigantea</name>
    <name type="common">Giant owl limpet</name>
    <dbReference type="NCBI Taxonomy" id="225164"/>
    <lineage>
        <taxon>Eukaryota</taxon>
        <taxon>Metazoa</taxon>
        <taxon>Spiralia</taxon>
        <taxon>Lophotrochozoa</taxon>
        <taxon>Mollusca</taxon>
        <taxon>Gastropoda</taxon>
        <taxon>Patellogastropoda</taxon>
        <taxon>Lottioidea</taxon>
        <taxon>Lottiidae</taxon>
        <taxon>Lottia</taxon>
    </lineage>
</organism>
<dbReference type="GO" id="GO:0005634">
    <property type="term" value="C:nucleus"/>
    <property type="evidence" value="ECO:0007669"/>
    <property type="project" value="UniProtKB-SubCell"/>
</dbReference>